<sequence>MVSKNRAFLPASFPLLGLMCLLLPSCAIYKQKFDCPAPKGIPCTSVTAIESLIIETQEGADFLVYPPIER</sequence>
<dbReference type="OrthoDB" id="23351at2"/>
<dbReference type="KEGG" id="pcu:PC_RS04740"/>
<dbReference type="EMBL" id="BX908798">
    <property type="protein sequence ID" value="SPJ31753.1"/>
    <property type="molecule type" value="Genomic_DNA"/>
</dbReference>
<dbReference type="Proteomes" id="UP000000529">
    <property type="component" value="Chromosome"/>
</dbReference>
<name>A0A2P9H9T5_PARUW</name>
<proteinExistence type="predicted"/>
<organism evidence="2 3">
    <name type="scientific">Protochlamydia amoebophila (strain UWE25)</name>
    <dbReference type="NCBI Taxonomy" id="264201"/>
    <lineage>
        <taxon>Bacteria</taxon>
        <taxon>Pseudomonadati</taxon>
        <taxon>Chlamydiota</taxon>
        <taxon>Chlamydiia</taxon>
        <taxon>Parachlamydiales</taxon>
        <taxon>Parachlamydiaceae</taxon>
        <taxon>Candidatus Protochlamydia</taxon>
    </lineage>
</organism>
<dbReference type="AlphaFoldDB" id="A0A2P9H9T5"/>
<keyword evidence="3" id="KW-1185">Reference proteome</keyword>
<keyword evidence="1" id="KW-0732">Signal</keyword>
<evidence type="ECO:0000313" key="2">
    <source>
        <dbReference type="EMBL" id="SPJ31753.1"/>
    </source>
</evidence>
<dbReference type="RefSeq" id="WP_044044959.1">
    <property type="nucleotide sequence ID" value="NC_005861.2"/>
</dbReference>
<protein>
    <submittedName>
        <fullName evidence="2">Uncharacterized protein</fullName>
    </submittedName>
</protein>
<reference evidence="2 3" key="1">
    <citation type="journal article" date="2004" name="Science">
        <title>Illuminating the evolutionary history of chlamydiae.</title>
        <authorList>
            <person name="Horn M."/>
            <person name="Collingro A."/>
            <person name="Schmitz-Esser S."/>
            <person name="Beier C.L."/>
            <person name="Purkhold U."/>
            <person name="Fartmann B."/>
            <person name="Brandt P."/>
            <person name="Nyakatura G.J."/>
            <person name="Droege M."/>
            <person name="Frishman D."/>
            <person name="Rattei T."/>
            <person name="Mewes H."/>
            <person name="Wagner M."/>
        </authorList>
    </citation>
    <scope>NUCLEOTIDE SEQUENCE [LARGE SCALE GENOMIC DNA]</scope>
    <source>
        <strain evidence="2 3">UWE25</strain>
    </source>
</reference>
<evidence type="ECO:0000256" key="1">
    <source>
        <dbReference type="SAM" id="SignalP"/>
    </source>
</evidence>
<accession>A0A2P9H9T5</accession>
<evidence type="ECO:0000313" key="3">
    <source>
        <dbReference type="Proteomes" id="UP000000529"/>
    </source>
</evidence>
<feature type="chain" id="PRO_5015134713" evidence="1">
    <location>
        <begin position="30"/>
        <end position="70"/>
    </location>
</feature>
<feature type="signal peptide" evidence="1">
    <location>
        <begin position="1"/>
        <end position="29"/>
    </location>
</feature>
<gene>
    <name evidence="2" type="ORF">PC_RS04740</name>
</gene>